<sequence length="269" mass="31152">MRVSIFITCLLGLVFSCNLPNKGIQEKTGLSIDSLQVDSTQKHILKKDTLWCSVRMNIKYLSGKGASKLNQLILSDNIFPPFCNNDSLQNFPLKKRVNSFIQRFFNELVTNASSINNEFSTSENRYAYHYILETTINSYKDNIISCVYHHTLAINELSEDDKWTECKNINIVTKKILTLEDIFVRGYEYTLNSLIERQLLKQFKAKDTDKLLQQNVLLTDDISAPKNFIIKEDEMVFIYNNGEITNTNIGEIEIKIKNKDLKEILKDRE</sequence>
<protein>
    <submittedName>
        <fullName evidence="2">RsiV family protein</fullName>
    </submittedName>
</protein>
<proteinExistence type="predicted"/>
<keyword evidence="3" id="KW-1185">Reference proteome</keyword>
<dbReference type="RefSeq" id="WP_219479302.1">
    <property type="nucleotide sequence ID" value="NZ_JAHXCT010000001.1"/>
</dbReference>
<dbReference type="Pfam" id="PF11738">
    <property type="entry name" value="DUF3298"/>
    <property type="match status" value="1"/>
</dbReference>
<feature type="domain" description="DUF3298" evidence="1">
    <location>
        <begin position="180"/>
        <end position="257"/>
    </location>
</feature>
<name>A0ABS6YBB4_9BACT</name>
<evidence type="ECO:0000313" key="2">
    <source>
        <dbReference type="EMBL" id="MBW4768481.1"/>
    </source>
</evidence>
<dbReference type="EMBL" id="JAHXCT010000001">
    <property type="protein sequence ID" value="MBW4768481.1"/>
    <property type="molecule type" value="Genomic_DNA"/>
</dbReference>
<accession>A0ABS6YBB4</accession>
<organism evidence="2 3">
    <name type="scientific">Hoylesella nanceiensis</name>
    <dbReference type="NCBI Taxonomy" id="425941"/>
    <lineage>
        <taxon>Bacteria</taxon>
        <taxon>Pseudomonadati</taxon>
        <taxon>Bacteroidota</taxon>
        <taxon>Bacteroidia</taxon>
        <taxon>Bacteroidales</taxon>
        <taxon>Prevotellaceae</taxon>
        <taxon>Hoylesella</taxon>
    </lineage>
</organism>
<reference evidence="2 3" key="1">
    <citation type="submission" date="2021-07" db="EMBL/GenBank/DDBJ databases">
        <title>Genomic diversity and antimicrobial resistance of Prevotella spp. isolated from chronic lung disease airways.</title>
        <authorList>
            <person name="Webb K.A."/>
            <person name="Olagoke O.S."/>
            <person name="Baird T."/>
            <person name="Neill J."/>
            <person name="Pham A."/>
            <person name="Wells T.J."/>
            <person name="Ramsay K.A."/>
            <person name="Bell S.C."/>
            <person name="Sarovich D.S."/>
            <person name="Price E.P."/>
        </authorList>
    </citation>
    <scope>NUCLEOTIDE SEQUENCE [LARGE SCALE GENOMIC DNA]</scope>
    <source>
        <strain evidence="2 3">SCHI0011.S.12</strain>
    </source>
</reference>
<evidence type="ECO:0000259" key="1">
    <source>
        <dbReference type="Pfam" id="PF11738"/>
    </source>
</evidence>
<gene>
    <name evidence="2" type="ORF">KZO38_01685</name>
</gene>
<dbReference type="InterPro" id="IPR021729">
    <property type="entry name" value="DUF3298"/>
</dbReference>
<comment type="caution">
    <text evidence="2">The sequence shown here is derived from an EMBL/GenBank/DDBJ whole genome shotgun (WGS) entry which is preliminary data.</text>
</comment>
<evidence type="ECO:0000313" key="3">
    <source>
        <dbReference type="Proteomes" id="UP000788426"/>
    </source>
</evidence>
<dbReference type="PROSITE" id="PS51257">
    <property type="entry name" value="PROKAR_LIPOPROTEIN"/>
    <property type="match status" value="1"/>
</dbReference>
<dbReference type="Proteomes" id="UP000788426">
    <property type="component" value="Unassembled WGS sequence"/>
</dbReference>